<keyword evidence="2" id="KW-1185">Reference proteome</keyword>
<protein>
    <submittedName>
        <fullName evidence="1">Uncharacterized protein</fullName>
    </submittedName>
</protein>
<dbReference type="OrthoDB" id="202415at2759"/>
<gene>
    <name evidence="1" type="ORF">SCP_0906270</name>
</gene>
<dbReference type="EMBL" id="BFAD01000009">
    <property type="protein sequence ID" value="GBE86746.1"/>
    <property type="molecule type" value="Genomic_DNA"/>
</dbReference>
<comment type="caution">
    <text evidence="1">The sequence shown here is derived from an EMBL/GenBank/DDBJ whole genome shotgun (WGS) entry which is preliminary data.</text>
</comment>
<dbReference type="InParanoid" id="A0A401GWY9"/>
<dbReference type="GeneID" id="38783663"/>
<name>A0A401GWY9_9APHY</name>
<dbReference type="RefSeq" id="XP_027617659.1">
    <property type="nucleotide sequence ID" value="XM_027761858.1"/>
</dbReference>
<dbReference type="Proteomes" id="UP000287166">
    <property type="component" value="Unassembled WGS sequence"/>
</dbReference>
<proteinExistence type="predicted"/>
<dbReference type="AlphaFoldDB" id="A0A401GWY9"/>
<dbReference type="Gene3D" id="2.60.40.1760">
    <property type="entry name" value="glycosyl hydrolase (family 31)"/>
    <property type="match status" value="1"/>
</dbReference>
<organism evidence="1 2">
    <name type="scientific">Sparassis crispa</name>
    <dbReference type="NCBI Taxonomy" id="139825"/>
    <lineage>
        <taxon>Eukaryota</taxon>
        <taxon>Fungi</taxon>
        <taxon>Dikarya</taxon>
        <taxon>Basidiomycota</taxon>
        <taxon>Agaricomycotina</taxon>
        <taxon>Agaricomycetes</taxon>
        <taxon>Polyporales</taxon>
        <taxon>Sparassidaceae</taxon>
        <taxon>Sparassis</taxon>
    </lineage>
</organism>
<sequence>MQEVLSSTASHPVFYTAQSFRVKTSLPMDANIYGRGEHTENFRRLSVDLRLWTEIGFDEWWRFAQDNDVLMIDEYDGIIEDLAPFWELPADELRTRAVWLAIFLLSTW</sequence>
<evidence type="ECO:0000313" key="2">
    <source>
        <dbReference type="Proteomes" id="UP000287166"/>
    </source>
</evidence>
<evidence type="ECO:0000313" key="1">
    <source>
        <dbReference type="EMBL" id="GBE86746.1"/>
    </source>
</evidence>
<accession>A0A401GWY9</accession>
<reference evidence="1 2" key="1">
    <citation type="journal article" date="2018" name="Sci. Rep.">
        <title>Genome sequence of the cauliflower mushroom Sparassis crispa (Hanabiratake) and its association with beneficial usage.</title>
        <authorList>
            <person name="Kiyama R."/>
            <person name="Furutani Y."/>
            <person name="Kawaguchi K."/>
            <person name="Nakanishi T."/>
        </authorList>
    </citation>
    <scope>NUCLEOTIDE SEQUENCE [LARGE SCALE GENOMIC DNA]</scope>
</reference>
<dbReference type="STRING" id="139825.A0A401GWY9"/>